<keyword evidence="2" id="KW-1185">Reference proteome</keyword>
<reference evidence="2" key="1">
    <citation type="submission" date="2016-11" db="EMBL/GenBank/DDBJ databases">
        <authorList>
            <person name="Varghese N."/>
            <person name="Submissions S."/>
        </authorList>
    </citation>
    <scope>NUCLEOTIDE SEQUENCE [LARGE SCALE GENOMIC DNA]</scope>
    <source>
        <strain evidence="2">DSM 19978</strain>
    </source>
</reference>
<dbReference type="OrthoDB" id="1445348at2"/>
<organism evidence="1 2">
    <name type="scientific">Flavobacterium fluvii</name>
    <dbReference type="NCBI Taxonomy" id="468056"/>
    <lineage>
        <taxon>Bacteria</taxon>
        <taxon>Pseudomonadati</taxon>
        <taxon>Bacteroidota</taxon>
        <taxon>Flavobacteriia</taxon>
        <taxon>Flavobacteriales</taxon>
        <taxon>Flavobacteriaceae</taxon>
        <taxon>Flavobacterium</taxon>
    </lineage>
</organism>
<protein>
    <submittedName>
        <fullName evidence="1">Uncharacterized protein</fullName>
    </submittedName>
</protein>
<proteinExistence type="predicted"/>
<gene>
    <name evidence="1" type="ORF">SAMN05443549_101460</name>
</gene>
<evidence type="ECO:0000313" key="1">
    <source>
        <dbReference type="EMBL" id="SHF82089.1"/>
    </source>
</evidence>
<dbReference type="Proteomes" id="UP000184516">
    <property type="component" value="Unassembled WGS sequence"/>
</dbReference>
<sequence length="113" mass="12719">MNFPEDQILELKSIAPDLSVAQDGGYTYIRIDNLQLPDHCQPNVVNALLCPSQRDGYASSLFFSAHIAGLPNPRNWNRINVRILGENWYAISWGVTPGYRLAELLLIHLSALR</sequence>
<dbReference type="AlphaFoldDB" id="A0A1M5ES87"/>
<name>A0A1M5ES87_9FLAO</name>
<dbReference type="STRING" id="468056.SAMN05443549_101460"/>
<evidence type="ECO:0000313" key="2">
    <source>
        <dbReference type="Proteomes" id="UP000184516"/>
    </source>
</evidence>
<dbReference type="EMBL" id="FQWB01000001">
    <property type="protein sequence ID" value="SHF82089.1"/>
    <property type="molecule type" value="Genomic_DNA"/>
</dbReference>
<accession>A0A1M5ES87</accession>